<dbReference type="Gene3D" id="3.20.20.80">
    <property type="entry name" value="Glycosidases"/>
    <property type="match status" value="1"/>
</dbReference>
<dbReference type="Gene3D" id="3.90.400.10">
    <property type="entry name" value="Oligo-1,6-glucosidase, Domain 2"/>
    <property type="match status" value="1"/>
</dbReference>
<dbReference type="GO" id="GO:0005975">
    <property type="term" value="P:carbohydrate metabolic process"/>
    <property type="evidence" value="ECO:0007669"/>
    <property type="project" value="InterPro"/>
</dbReference>
<dbReference type="InterPro" id="IPR013783">
    <property type="entry name" value="Ig-like_fold"/>
</dbReference>
<protein>
    <submittedName>
        <fullName evidence="5">Glycosidase</fullName>
    </submittedName>
</protein>
<dbReference type="RefSeq" id="WP_091687008.1">
    <property type="nucleotide sequence ID" value="NZ_BAABFM010000023.1"/>
</dbReference>
<dbReference type="Pfam" id="PF02903">
    <property type="entry name" value="Alpha-amylase_N"/>
    <property type="match status" value="1"/>
</dbReference>
<dbReference type="PANTHER" id="PTHR10357">
    <property type="entry name" value="ALPHA-AMYLASE FAMILY MEMBER"/>
    <property type="match status" value="1"/>
</dbReference>
<dbReference type="InterPro" id="IPR004185">
    <property type="entry name" value="Glyco_hydro_13_lg-like_dom"/>
</dbReference>
<name>A0A1I5GA04_9FIRM</name>
<dbReference type="Pfam" id="PF00128">
    <property type="entry name" value="Alpha-amylase"/>
    <property type="match status" value="1"/>
</dbReference>
<dbReference type="GO" id="GO:0004553">
    <property type="term" value="F:hydrolase activity, hydrolyzing O-glycosyl compounds"/>
    <property type="evidence" value="ECO:0007669"/>
    <property type="project" value="InterPro"/>
</dbReference>
<evidence type="ECO:0000256" key="3">
    <source>
        <dbReference type="ARBA" id="ARBA00023295"/>
    </source>
</evidence>
<dbReference type="STRING" id="1527.SAMN04489757_11845"/>
<evidence type="ECO:0000313" key="6">
    <source>
        <dbReference type="Proteomes" id="UP000198806"/>
    </source>
</evidence>
<reference evidence="5 6" key="1">
    <citation type="submission" date="2016-10" db="EMBL/GenBank/DDBJ databases">
        <authorList>
            <person name="de Groot N.N."/>
        </authorList>
    </citation>
    <scope>NUCLEOTIDE SEQUENCE [LARGE SCALE GENOMIC DNA]</scope>
    <source>
        <strain evidence="5 6">DSM 1283</strain>
    </source>
</reference>
<dbReference type="PANTHER" id="PTHR10357:SF210">
    <property type="entry name" value="MALTODEXTRIN GLUCOSIDASE"/>
    <property type="match status" value="1"/>
</dbReference>
<dbReference type="Proteomes" id="UP000198806">
    <property type="component" value="Unassembled WGS sequence"/>
</dbReference>
<keyword evidence="6" id="KW-1185">Reference proteome</keyword>
<dbReference type="CDD" id="cd11338">
    <property type="entry name" value="AmyAc_CMD"/>
    <property type="match status" value="1"/>
</dbReference>
<evidence type="ECO:0000256" key="2">
    <source>
        <dbReference type="ARBA" id="ARBA00022801"/>
    </source>
</evidence>
<evidence type="ECO:0000313" key="5">
    <source>
        <dbReference type="EMBL" id="SFO32885.1"/>
    </source>
</evidence>
<dbReference type="InterPro" id="IPR045857">
    <property type="entry name" value="O16G_dom_2"/>
</dbReference>
<dbReference type="Gene3D" id="2.60.40.10">
    <property type="entry name" value="Immunoglobulins"/>
    <property type="match status" value="1"/>
</dbReference>
<gene>
    <name evidence="5" type="ORF">SAMN04489757_11845</name>
</gene>
<feature type="domain" description="Glycosyl hydrolase family 13 catalytic" evidence="4">
    <location>
        <begin position="145"/>
        <end position="508"/>
    </location>
</feature>
<dbReference type="EMBL" id="FOWD01000018">
    <property type="protein sequence ID" value="SFO32885.1"/>
    <property type="molecule type" value="Genomic_DNA"/>
</dbReference>
<dbReference type="SMART" id="SM00642">
    <property type="entry name" value="Aamy"/>
    <property type="match status" value="1"/>
</dbReference>
<comment type="similarity">
    <text evidence="1">Belongs to the glycosyl hydrolase 13 family.</text>
</comment>
<dbReference type="InterPro" id="IPR017853">
    <property type="entry name" value="GH"/>
</dbReference>
<dbReference type="OrthoDB" id="9805159at2"/>
<organism evidence="5 6">
    <name type="scientific">Anaerocolumna aminovalerica</name>
    <dbReference type="NCBI Taxonomy" id="1527"/>
    <lineage>
        <taxon>Bacteria</taxon>
        <taxon>Bacillati</taxon>
        <taxon>Bacillota</taxon>
        <taxon>Clostridia</taxon>
        <taxon>Lachnospirales</taxon>
        <taxon>Lachnospiraceae</taxon>
        <taxon>Anaerocolumna</taxon>
    </lineage>
</organism>
<dbReference type="SUPFAM" id="SSF51445">
    <property type="entry name" value="(Trans)glycosidases"/>
    <property type="match status" value="1"/>
</dbReference>
<dbReference type="InterPro" id="IPR006047">
    <property type="entry name" value="GH13_cat_dom"/>
</dbReference>
<evidence type="ECO:0000259" key="4">
    <source>
        <dbReference type="SMART" id="SM00642"/>
    </source>
</evidence>
<dbReference type="SUPFAM" id="SSF81296">
    <property type="entry name" value="E set domains"/>
    <property type="match status" value="1"/>
</dbReference>
<keyword evidence="2" id="KW-0378">Hydrolase</keyword>
<evidence type="ECO:0000256" key="1">
    <source>
        <dbReference type="ARBA" id="ARBA00008061"/>
    </source>
</evidence>
<proteinExistence type="inferred from homology"/>
<sequence length="583" mass="69085">MKFEAVYHRTSDNYCYPLNEEDLIINIKTGHDIERVFIYYGDPFENGILGGNWRWNGVEEELIYKKNLTHHIWWTTTVKPKFKRCKYYFKLVAKNTSYYYFEDGFYTEGEMNHQGKSLVYFTFPWMNSIDINKTPDWVNDTVWYQIFPERFNNGDKKNDPKNVKPWGYHTVSNEEFYGGDLQGIIDRLDYLADLGINGIYLTPIFEANTSHKYDTKDYMKIDPHFGDEKVFKNLVDAAHEKGIRIMLDGVFNHCGNQFAPWLDVLEKGPGSKYFNWFMINKWPFNKEDHNTKNGSFYSFAFTSRMPKLNTNNPEVIKYLLDVVEYWVKNFNIDGLRLDVANEVSHRFCKDLRRLTKELKPDFYILGEIWHDAITWLQGDEFDGVMNYPLATSIADFWVYPEKTNYDFECAINHNFTMYMQQTNDVLFNLLDSHDTNRLIDKVNDIHIFYQQLALMFTMPGSPCIYYGTELAIEGSYDPDCRRCMPWEDIDEGLYKDRIDIIKALIHLRKTNKAFKSRHFHFIEDKNNQRVIHYIKTDEDQNQVEIILNCSEDSIVVQRKGNELFSLLQAETILQPKGVFIQQI</sequence>
<dbReference type="AlphaFoldDB" id="A0A1I5GA04"/>
<keyword evidence="3 5" id="KW-0326">Glycosidase</keyword>
<dbReference type="CDD" id="cd02857">
    <property type="entry name" value="E_set_CDase_PDE_N"/>
    <property type="match status" value="1"/>
</dbReference>
<dbReference type="InterPro" id="IPR014756">
    <property type="entry name" value="Ig_E-set"/>
</dbReference>
<accession>A0A1I5GA04</accession>